<keyword evidence="3" id="KW-1185">Reference proteome</keyword>
<gene>
    <name evidence="2" type="ORF">HPP92_018329</name>
</gene>
<sequence length="128" mass="13830">MGSSLVASSSFLVCIALLTFTGTISDKQQLALTSLNQSAVSHKSAALILAFMAVFLCEALSITFLNQLSLVINTLVLDECRVTEGQLLAILEKGMLLATLGNRIFFTAMPLLLWIYSPVLVFGSSLEW</sequence>
<protein>
    <submittedName>
        <fullName evidence="2">Uncharacterized protein</fullName>
    </submittedName>
</protein>
<dbReference type="OrthoDB" id="2015859at2759"/>
<reference evidence="2 3" key="1">
    <citation type="journal article" date="2020" name="Nat. Food">
        <title>A phased Vanilla planifolia genome enables genetic improvement of flavour and production.</title>
        <authorList>
            <person name="Hasing T."/>
            <person name="Tang H."/>
            <person name="Brym M."/>
            <person name="Khazi F."/>
            <person name="Huang T."/>
            <person name="Chambers A.H."/>
        </authorList>
    </citation>
    <scope>NUCLEOTIDE SEQUENCE [LARGE SCALE GENOMIC DNA]</scope>
    <source>
        <tissue evidence="2">Leaf</tissue>
    </source>
</reference>
<feature type="transmembrane region" description="Helical" evidence="1">
    <location>
        <begin position="6"/>
        <end position="24"/>
    </location>
</feature>
<organism evidence="2 3">
    <name type="scientific">Vanilla planifolia</name>
    <name type="common">Vanilla</name>
    <dbReference type="NCBI Taxonomy" id="51239"/>
    <lineage>
        <taxon>Eukaryota</taxon>
        <taxon>Viridiplantae</taxon>
        <taxon>Streptophyta</taxon>
        <taxon>Embryophyta</taxon>
        <taxon>Tracheophyta</taxon>
        <taxon>Spermatophyta</taxon>
        <taxon>Magnoliopsida</taxon>
        <taxon>Liliopsida</taxon>
        <taxon>Asparagales</taxon>
        <taxon>Orchidaceae</taxon>
        <taxon>Vanilloideae</taxon>
        <taxon>Vanilleae</taxon>
        <taxon>Vanilla</taxon>
    </lineage>
</organism>
<accession>A0A835UKQ0</accession>
<comment type="caution">
    <text evidence="2">The sequence shown here is derived from an EMBL/GenBank/DDBJ whole genome shotgun (WGS) entry which is preliminary data.</text>
</comment>
<evidence type="ECO:0000313" key="3">
    <source>
        <dbReference type="Proteomes" id="UP000636800"/>
    </source>
</evidence>
<dbReference type="PANTHER" id="PTHR31881:SF6">
    <property type="entry name" value="OS09G0494600 PROTEIN"/>
    <property type="match status" value="1"/>
</dbReference>
<evidence type="ECO:0000313" key="2">
    <source>
        <dbReference type="EMBL" id="KAG0466749.1"/>
    </source>
</evidence>
<keyword evidence="1" id="KW-0812">Transmembrane</keyword>
<keyword evidence="1" id="KW-1133">Transmembrane helix</keyword>
<keyword evidence="1" id="KW-0472">Membrane</keyword>
<proteinExistence type="predicted"/>
<name>A0A835UKQ0_VANPL</name>
<dbReference type="EMBL" id="JADCNL010000009">
    <property type="protein sequence ID" value="KAG0466749.1"/>
    <property type="molecule type" value="Genomic_DNA"/>
</dbReference>
<feature type="transmembrane region" description="Helical" evidence="1">
    <location>
        <begin position="104"/>
        <end position="123"/>
    </location>
</feature>
<dbReference type="PANTHER" id="PTHR31881">
    <property type="match status" value="1"/>
</dbReference>
<dbReference type="InterPro" id="IPR006747">
    <property type="entry name" value="DUF599"/>
</dbReference>
<dbReference type="Proteomes" id="UP000636800">
    <property type="component" value="Unassembled WGS sequence"/>
</dbReference>
<evidence type="ECO:0000256" key="1">
    <source>
        <dbReference type="SAM" id="Phobius"/>
    </source>
</evidence>
<dbReference type="Pfam" id="PF04654">
    <property type="entry name" value="DUF599"/>
    <property type="match status" value="1"/>
</dbReference>
<feature type="transmembrane region" description="Helical" evidence="1">
    <location>
        <begin position="45"/>
        <end position="65"/>
    </location>
</feature>
<dbReference type="AlphaFoldDB" id="A0A835UKQ0"/>